<dbReference type="EC" id="5.6.2.3" evidence="1"/>
<accession>A0A3N4L9J8</accession>
<dbReference type="GO" id="GO:0005524">
    <property type="term" value="F:ATP binding"/>
    <property type="evidence" value="ECO:0007669"/>
    <property type="project" value="UniProtKB-KW"/>
</dbReference>
<dbReference type="AlphaFoldDB" id="A0A3N4L9J8"/>
<reference evidence="3 4" key="1">
    <citation type="journal article" date="2018" name="Nat. Ecol. Evol.">
        <title>Pezizomycetes genomes reveal the molecular basis of ectomycorrhizal truffle lifestyle.</title>
        <authorList>
            <person name="Murat C."/>
            <person name="Payen T."/>
            <person name="Noel B."/>
            <person name="Kuo A."/>
            <person name="Morin E."/>
            <person name="Chen J."/>
            <person name="Kohler A."/>
            <person name="Krizsan K."/>
            <person name="Balestrini R."/>
            <person name="Da Silva C."/>
            <person name="Montanini B."/>
            <person name="Hainaut M."/>
            <person name="Levati E."/>
            <person name="Barry K.W."/>
            <person name="Belfiori B."/>
            <person name="Cichocki N."/>
            <person name="Clum A."/>
            <person name="Dockter R.B."/>
            <person name="Fauchery L."/>
            <person name="Guy J."/>
            <person name="Iotti M."/>
            <person name="Le Tacon F."/>
            <person name="Lindquist E.A."/>
            <person name="Lipzen A."/>
            <person name="Malagnac F."/>
            <person name="Mello A."/>
            <person name="Molinier V."/>
            <person name="Miyauchi S."/>
            <person name="Poulain J."/>
            <person name="Riccioni C."/>
            <person name="Rubini A."/>
            <person name="Sitrit Y."/>
            <person name="Splivallo R."/>
            <person name="Traeger S."/>
            <person name="Wang M."/>
            <person name="Zifcakova L."/>
            <person name="Wipf D."/>
            <person name="Zambonelli A."/>
            <person name="Paolocci F."/>
            <person name="Nowrousian M."/>
            <person name="Ottonello S."/>
            <person name="Baldrian P."/>
            <person name="Spatafora J.W."/>
            <person name="Henrissat B."/>
            <person name="Nagy L.G."/>
            <person name="Aury J.M."/>
            <person name="Wincker P."/>
            <person name="Grigoriev I.V."/>
            <person name="Bonfante P."/>
            <person name="Martin F.M."/>
        </authorList>
    </citation>
    <scope>NUCLEOTIDE SEQUENCE [LARGE SCALE GENOMIC DNA]</scope>
    <source>
        <strain evidence="3 4">ATCC MYA-4762</strain>
    </source>
</reference>
<keyword evidence="1" id="KW-0227">DNA damage</keyword>
<keyword evidence="1" id="KW-0234">DNA repair</keyword>
<dbReference type="GO" id="GO:0006310">
    <property type="term" value="P:DNA recombination"/>
    <property type="evidence" value="ECO:0007669"/>
    <property type="project" value="UniProtKB-KW"/>
</dbReference>
<keyword evidence="1" id="KW-0067">ATP-binding</keyword>
<dbReference type="Proteomes" id="UP000267821">
    <property type="component" value="Unassembled WGS sequence"/>
</dbReference>
<dbReference type="PANTHER" id="PTHR47642:SF6">
    <property type="entry name" value="ATP-DEPENDENT DNA HELICASE"/>
    <property type="match status" value="1"/>
</dbReference>
<dbReference type="Pfam" id="PF05970">
    <property type="entry name" value="PIF1"/>
    <property type="match status" value="1"/>
</dbReference>
<dbReference type="InterPro" id="IPR051055">
    <property type="entry name" value="PIF1_helicase"/>
</dbReference>
<dbReference type="EMBL" id="ML121631">
    <property type="protein sequence ID" value="RPB18418.1"/>
    <property type="molecule type" value="Genomic_DNA"/>
</dbReference>
<dbReference type="PANTHER" id="PTHR47642">
    <property type="entry name" value="ATP-DEPENDENT DNA HELICASE"/>
    <property type="match status" value="1"/>
</dbReference>
<dbReference type="InterPro" id="IPR027417">
    <property type="entry name" value="P-loop_NTPase"/>
</dbReference>
<keyword evidence="1" id="KW-0378">Hydrolase</keyword>
<dbReference type="Gene3D" id="3.40.50.300">
    <property type="entry name" value="P-loop containing nucleotide triphosphate hydrolases"/>
    <property type="match status" value="1"/>
</dbReference>
<dbReference type="GO" id="GO:0016887">
    <property type="term" value="F:ATP hydrolysis activity"/>
    <property type="evidence" value="ECO:0007669"/>
    <property type="project" value="RHEA"/>
</dbReference>
<dbReference type="GO" id="GO:0043139">
    <property type="term" value="F:5'-3' DNA helicase activity"/>
    <property type="evidence" value="ECO:0007669"/>
    <property type="project" value="UniProtKB-EC"/>
</dbReference>
<comment type="catalytic activity">
    <reaction evidence="1">
        <text>ATP + H2O = ADP + phosphate + H(+)</text>
        <dbReference type="Rhea" id="RHEA:13065"/>
        <dbReference type="ChEBI" id="CHEBI:15377"/>
        <dbReference type="ChEBI" id="CHEBI:15378"/>
        <dbReference type="ChEBI" id="CHEBI:30616"/>
        <dbReference type="ChEBI" id="CHEBI:43474"/>
        <dbReference type="ChEBI" id="CHEBI:456216"/>
        <dbReference type="EC" id="5.6.2.3"/>
    </reaction>
</comment>
<name>A0A3N4L9J8_9PEZI</name>
<evidence type="ECO:0000313" key="4">
    <source>
        <dbReference type="Proteomes" id="UP000267821"/>
    </source>
</evidence>
<protein>
    <recommendedName>
        <fullName evidence="1">ATP-dependent DNA helicase</fullName>
        <ecNumber evidence="1">5.6.2.3</ecNumber>
    </recommendedName>
</protein>
<evidence type="ECO:0000259" key="2">
    <source>
        <dbReference type="Pfam" id="PF05970"/>
    </source>
</evidence>
<dbReference type="InterPro" id="IPR010285">
    <property type="entry name" value="DNA_helicase_pif1-like_DEAD"/>
</dbReference>
<gene>
    <name evidence="3" type="ORF">L211DRAFT_874828</name>
</gene>
<organism evidence="3 4">
    <name type="scientific">Terfezia boudieri ATCC MYA-4762</name>
    <dbReference type="NCBI Taxonomy" id="1051890"/>
    <lineage>
        <taxon>Eukaryota</taxon>
        <taxon>Fungi</taxon>
        <taxon>Dikarya</taxon>
        <taxon>Ascomycota</taxon>
        <taxon>Pezizomycotina</taxon>
        <taxon>Pezizomycetes</taxon>
        <taxon>Pezizales</taxon>
        <taxon>Pezizaceae</taxon>
        <taxon>Terfezia</taxon>
    </lineage>
</organism>
<dbReference type="SUPFAM" id="SSF52540">
    <property type="entry name" value="P-loop containing nucleoside triphosphate hydrolases"/>
    <property type="match status" value="1"/>
</dbReference>
<sequence length="147" mass="16248">MDCEVDHKLNTFGGYASITHGIDWIRQAKQNYSVDSDLPQFLPESLNHEQHIVYDKIMLTWNENSNQLLIVVAGTAGSGKSYLIQVLRYAISQTLPPRRSINEVLLVLAYTGSAAHNVDGSTIHGMLQMSVGATDEDDMSLARITSL</sequence>
<dbReference type="GO" id="GO:0006281">
    <property type="term" value="P:DNA repair"/>
    <property type="evidence" value="ECO:0007669"/>
    <property type="project" value="UniProtKB-KW"/>
</dbReference>
<dbReference type="STRING" id="1051890.A0A3N4L9J8"/>
<dbReference type="GO" id="GO:0000723">
    <property type="term" value="P:telomere maintenance"/>
    <property type="evidence" value="ECO:0007669"/>
    <property type="project" value="InterPro"/>
</dbReference>
<keyword evidence="1" id="KW-0547">Nucleotide-binding</keyword>
<evidence type="ECO:0000256" key="1">
    <source>
        <dbReference type="RuleBase" id="RU363044"/>
    </source>
</evidence>
<dbReference type="OrthoDB" id="3942766at2759"/>
<proteinExistence type="inferred from homology"/>
<dbReference type="InParanoid" id="A0A3N4L9J8"/>
<keyword evidence="1" id="KW-0347">Helicase</keyword>
<evidence type="ECO:0000313" key="3">
    <source>
        <dbReference type="EMBL" id="RPB18418.1"/>
    </source>
</evidence>
<keyword evidence="4" id="KW-1185">Reference proteome</keyword>
<feature type="domain" description="DNA helicase Pif1-like DEAD-box helicase" evidence="2">
    <location>
        <begin position="46"/>
        <end position="144"/>
    </location>
</feature>
<keyword evidence="1" id="KW-0233">DNA recombination</keyword>
<comment type="cofactor">
    <cofactor evidence="1">
        <name>Mg(2+)</name>
        <dbReference type="ChEBI" id="CHEBI:18420"/>
    </cofactor>
</comment>
<comment type="similarity">
    <text evidence="1">Belongs to the helicase family.</text>
</comment>